<evidence type="ECO:0000313" key="2">
    <source>
        <dbReference type="EMBL" id="MFD1534122.1"/>
    </source>
</evidence>
<reference evidence="3" key="1">
    <citation type="journal article" date="2019" name="Int. J. Syst. Evol. Microbiol.">
        <title>The Global Catalogue of Microorganisms (GCM) 10K type strain sequencing project: providing services to taxonomists for standard genome sequencing and annotation.</title>
        <authorList>
            <consortium name="The Broad Institute Genomics Platform"/>
            <consortium name="The Broad Institute Genome Sequencing Center for Infectious Disease"/>
            <person name="Wu L."/>
            <person name="Ma J."/>
        </authorList>
    </citation>
    <scope>NUCLEOTIDE SEQUENCE [LARGE SCALE GENOMIC DNA]</scope>
    <source>
        <strain evidence="3">JCM 12165</strain>
    </source>
</reference>
<organism evidence="2 3">
    <name type="scientific">Pseudonocardia aurantiaca</name>
    <dbReference type="NCBI Taxonomy" id="75290"/>
    <lineage>
        <taxon>Bacteria</taxon>
        <taxon>Bacillati</taxon>
        <taxon>Actinomycetota</taxon>
        <taxon>Actinomycetes</taxon>
        <taxon>Pseudonocardiales</taxon>
        <taxon>Pseudonocardiaceae</taxon>
        <taxon>Pseudonocardia</taxon>
    </lineage>
</organism>
<protein>
    <submittedName>
        <fullName evidence="2">Polysaccharide deacetylase family protein</fullName>
    </submittedName>
</protein>
<dbReference type="Proteomes" id="UP001597145">
    <property type="component" value="Unassembled WGS sequence"/>
</dbReference>
<evidence type="ECO:0000259" key="1">
    <source>
        <dbReference type="Pfam" id="PF23019"/>
    </source>
</evidence>
<dbReference type="CDD" id="cd10931">
    <property type="entry name" value="CE4_u7"/>
    <property type="match status" value="1"/>
</dbReference>
<dbReference type="EMBL" id="JBHUCP010000028">
    <property type="protein sequence ID" value="MFD1534122.1"/>
    <property type="molecule type" value="Genomic_DNA"/>
</dbReference>
<feature type="domain" description="DUF7033" evidence="1">
    <location>
        <begin position="125"/>
        <end position="209"/>
    </location>
</feature>
<evidence type="ECO:0000313" key="3">
    <source>
        <dbReference type="Proteomes" id="UP001597145"/>
    </source>
</evidence>
<dbReference type="Gene3D" id="3.20.20.370">
    <property type="entry name" value="Glycoside hydrolase/deacetylase"/>
    <property type="match status" value="1"/>
</dbReference>
<sequence length="476" mass="52832">MTLVVAVPDGYGAERRYALDVVLSEWLGLDWRLVHHAGPGVRITLADDTSDPAGCVTLPDGLFATAEDDWLTPTALPPADVPWVPVGTTFEGPLRADDRLPVLHGAPAADPPSRLVTADDGVHLHVDVLGGVFFLITRYEELLDAPRDRYDRFPAAASVAERAGFHGLPLADAYVELLWAALQRAWPRLTRTPSSYQVLITHDVDDPLATLGRTPALTARQLAADLVHRRDPGLAARRARAVLTVRRGDHGPDVNNTFDFLMDVSERHGLRSAFYFLSHNEVRAGAPPCHVLGHPWVRDLVGHVHRRGHEVGLHAGFGTYRDPERTRSELTALRAIADEQGVRQEVWGGRQHYLQWGGPVTWRNWEAAGLDYDCTLGWADRIGFRTGTCREYPVFDLEERKPLRLRERPFQVMDVTLAGYLGLTPDAAMDAVLAVARECRRFQGTLGVLWHNDEVLRTGREKRWYADLVAAVTAAG</sequence>
<dbReference type="SUPFAM" id="SSF88713">
    <property type="entry name" value="Glycoside hydrolase/deacetylase"/>
    <property type="match status" value="1"/>
</dbReference>
<proteinExistence type="predicted"/>
<dbReference type="InterPro" id="IPR011330">
    <property type="entry name" value="Glyco_hydro/deAcase_b/a-brl"/>
</dbReference>
<dbReference type="Pfam" id="PF23019">
    <property type="entry name" value="DUF7033"/>
    <property type="match status" value="1"/>
</dbReference>
<keyword evidence="3" id="KW-1185">Reference proteome</keyword>
<dbReference type="RefSeq" id="WP_343974170.1">
    <property type="nucleotide sequence ID" value="NZ_BAAAJG010000005.1"/>
</dbReference>
<comment type="caution">
    <text evidence="2">The sequence shown here is derived from an EMBL/GenBank/DDBJ whole genome shotgun (WGS) entry which is preliminary data.</text>
</comment>
<accession>A0ABW4FUB4</accession>
<dbReference type="InterPro" id="IPR054297">
    <property type="entry name" value="DUF7033"/>
</dbReference>
<gene>
    <name evidence="2" type="ORF">ACFSCY_32360</name>
</gene>
<name>A0ABW4FUB4_9PSEU</name>